<accession>A0AAU7LYH3</accession>
<name>A0AAU7LYH3_9BURK</name>
<geneLocation type="plasmid" evidence="1">
    <name>p1</name>
</geneLocation>
<dbReference type="RefSeq" id="WP_349282224.1">
    <property type="nucleotide sequence ID" value="NZ_CBCSCU010000060.1"/>
</dbReference>
<keyword evidence="1" id="KW-0614">Plasmid</keyword>
<gene>
    <name evidence="1" type="ORF">ABLV49_20955</name>
</gene>
<dbReference type="EMBL" id="CP157676">
    <property type="protein sequence ID" value="XBP72560.1"/>
    <property type="molecule type" value="Genomic_DNA"/>
</dbReference>
<evidence type="ECO:0000313" key="1">
    <source>
        <dbReference type="EMBL" id="XBP72560.1"/>
    </source>
</evidence>
<organism evidence="1">
    <name type="scientific">Polaromonas hydrogenivorans</name>
    <dbReference type="NCBI Taxonomy" id="335476"/>
    <lineage>
        <taxon>Bacteria</taxon>
        <taxon>Pseudomonadati</taxon>
        <taxon>Pseudomonadota</taxon>
        <taxon>Betaproteobacteria</taxon>
        <taxon>Burkholderiales</taxon>
        <taxon>Comamonadaceae</taxon>
        <taxon>Polaromonas</taxon>
    </lineage>
</organism>
<proteinExistence type="predicted"/>
<sequence>MILNQKEYGKRSISVLHGIAEQIRQHLAHSMRIERQGHVGRYVAPQCSLGTGDK</sequence>
<protein>
    <submittedName>
        <fullName evidence="1">Uncharacterized protein</fullName>
    </submittedName>
</protein>
<reference evidence="1" key="1">
    <citation type="submission" date="2024-05" db="EMBL/GenBank/DDBJ databases">
        <authorList>
            <person name="Bunk B."/>
            <person name="Swiderski J."/>
            <person name="Sproer C."/>
            <person name="Thiel V."/>
        </authorList>
    </citation>
    <scope>NUCLEOTIDE SEQUENCE</scope>
    <source>
        <strain evidence="1">DSM 17735</strain>
        <plasmid evidence="1">p1</plasmid>
    </source>
</reference>
<dbReference type="AlphaFoldDB" id="A0AAU7LYH3"/>